<gene>
    <name evidence="3" type="ORF">QYE76_040490</name>
</gene>
<keyword evidence="4" id="KW-1185">Reference proteome</keyword>
<dbReference type="EMBL" id="JAUUTY010000002">
    <property type="protein sequence ID" value="KAK1679642.1"/>
    <property type="molecule type" value="Genomic_DNA"/>
</dbReference>
<organism evidence="3 4">
    <name type="scientific">Lolium multiflorum</name>
    <name type="common">Italian ryegrass</name>
    <name type="synonym">Lolium perenne subsp. multiflorum</name>
    <dbReference type="NCBI Taxonomy" id="4521"/>
    <lineage>
        <taxon>Eukaryota</taxon>
        <taxon>Viridiplantae</taxon>
        <taxon>Streptophyta</taxon>
        <taxon>Embryophyta</taxon>
        <taxon>Tracheophyta</taxon>
        <taxon>Spermatophyta</taxon>
        <taxon>Magnoliopsida</taxon>
        <taxon>Liliopsida</taxon>
        <taxon>Poales</taxon>
        <taxon>Poaceae</taxon>
        <taxon>BOP clade</taxon>
        <taxon>Pooideae</taxon>
        <taxon>Poodae</taxon>
        <taxon>Poeae</taxon>
        <taxon>Poeae Chloroplast Group 2 (Poeae type)</taxon>
        <taxon>Loliodinae</taxon>
        <taxon>Loliinae</taxon>
        <taxon>Lolium</taxon>
    </lineage>
</organism>
<accession>A0AAD8TD20</accession>
<feature type="chain" id="PRO_5042198949" description="Cathepsin propeptide inhibitor domain-containing protein" evidence="1">
    <location>
        <begin position="24"/>
        <end position="171"/>
    </location>
</feature>
<keyword evidence="1" id="KW-0732">Signal</keyword>
<dbReference type="SMART" id="SM00848">
    <property type="entry name" value="Inhibitor_I29"/>
    <property type="match status" value="1"/>
</dbReference>
<evidence type="ECO:0000313" key="4">
    <source>
        <dbReference type="Proteomes" id="UP001231189"/>
    </source>
</evidence>
<dbReference type="AlphaFoldDB" id="A0AAD8TD20"/>
<dbReference type="InterPro" id="IPR038765">
    <property type="entry name" value="Papain-like_cys_pep_sf"/>
</dbReference>
<comment type="caution">
    <text evidence="3">The sequence shown here is derived from an EMBL/GenBank/DDBJ whole genome shotgun (WGS) entry which is preliminary data.</text>
</comment>
<proteinExistence type="predicted"/>
<evidence type="ECO:0000259" key="2">
    <source>
        <dbReference type="SMART" id="SM00848"/>
    </source>
</evidence>
<evidence type="ECO:0000256" key="1">
    <source>
        <dbReference type="SAM" id="SignalP"/>
    </source>
</evidence>
<dbReference type="Proteomes" id="UP001231189">
    <property type="component" value="Unassembled WGS sequence"/>
</dbReference>
<sequence length="171" mass="19169">MARSALYLVAVVVAAIALATTQASFIYTEEDLASDDSMWALYERWAAHHEVAREHGEKARRFPIFKNNARWILDRYGRKGKSAINNFGDMTYEEITTQATGLRESNQDEHCSSTLHSLASSRYRTSIASAVKIALSSLSRLPSDHEVHTVLIHFNNGMDLFSQGGQADRSY</sequence>
<name>A0AAD8TD20_LOLMU</name>
<feature type="domain" description="Cathepsin propeptide inhibitor" evidence="2">
    <location>
        <begin position="42"/>
        <end position="95"/>
    </location>
</feature>
<protein>
    <recommendedName>
        <fullName evidence="2">Cathepsin propeptide inhibitor domain-containing protein</fullName>
    </recommendedName>
</protein>
<dbReference type="InterPro" id="IPR013201">
    <property type="entry name" value="Prot_inhib_I29"/>
</dbReference>
<dbReference type="Gene3D" id="1.10.287.2250">
    <property type="match status" value="1"/>
</dbReference>
<dbReference type="SUPFAM" id="SSF54001">
    <property type="entry name" value="Cysteine proteinases"/>
    <property type="match status" value="1"/>
</dbReference>
<feature type="signal peptide" evidence="1">
    <location>
        <begin position="1"/>
        <end position="23"/>
    </location>
</feature>
<dbReference type="Pfam" id="PF08246">
    <property type="entry name" value="Inhibitor_I29"/>
    <property type="match status" value="1"/>
</dbReference>
<evidence type="ECO:0000313" key="3">
    <source>
        <dbReference type="EMBL" id="KAK1679642.1"/>
    </source>
</evidence>
<reference evidence="3" key="1">
    <citation type="submission" date="2023-07" db="EMBL/GenBank/DDBJ databases">
        <title>A chromosome-level genome assembly of Lolium multiflorum.</title>
        <authorList>
            <person name="Chen Y."/>
            <person name="Copetti D."/>
            <person name="Kolliker R."/>
            <person name="Studer B."/>
        </authorList>
    </citation>
    <scope>NUCLEOTIDE SEQUENCE</scope>
    <source>
        <strain evidence="3">02402/16</strain>
        <tissue evidence="3">Leaf</tissue>
    </source>
</reference>